<evidence type="ECO:0000313" key="8">
    <source>
        <dbReference type="EnsemblMetazoa" id="AALB005386-PA"/>
    </source>
</evidence>
<evidence type="ECO:0000313" key="9">
    <source>
        <dbReference type="Proteomes" id="UP000069272"/>
    </source>
</evidence>
<evidence type="ECO:0000256" key="6">
    <source>
        <dbReference type="ARBA" id="ARBA00039155"/>
    </source>
</evidence>
<sequence>MKESQRTEAIVECYHDDILLEKMRNVDRVNVKVEQGTVCGVKEVLPEGGVFHAFRGIPYAKPPIGELRFRAPQPLERFPHPVLDCSAERDVSFSRNMFTQELEGSEDCLHLNVYTPATDAARQAHPLPVMVFIHGGAFMFGSGNSDCYSPEYLLQEGVVVVTLNYRLGSLGFLHLPSQGIEGNAGLKDQLLVLKWVHRNIARFNGDPDNVTLFGESAGGASVHLHLLSPASQPYFHKAICQSGVSVMEWVMQRDSVERTRTLARLLDPEAKTDEQVYRTLMAASHVELMGLMASTLSADEKRRGLPMPFKPVVEENVGPDTIVQVHPIVAMQQQNRLPEIPIMMGNNNGEGIIMMLDASKKLDLYDNDMARMVPRSVNVAPESAACEQLGNEIKQFYFGTDGVNKTTVNQLADLMTDYHFGILANTCAELHARFQHRSPMFFYDFSYDGELNMYKRLLQLKIPGACHADELSYLFKMRLADFDVEQDTPAGRVRRTMCRLWTNFAKYGNPTPASDGRLSCRWEPVDKIDPRAPADTFQLKYLDIGAELKMGVNPTKDRIDFWRDVYRNLGSAGFLCLPSVGIDDKKGLMDQRLTLCWLRRNIHMFGGDLDNVTLFGESAGGTSVHSRPNRTPKSSFRSPIVFAKDGESLARRLGTFFGCKPDASDEEVFGKANRTVDRNFQHTINYRCLFRAETLISVLLDQLEKKPELQLRHRDGIMVIHKIYVPPSVVKLPPRVDPNHLPPATAYQPPAGADFPLIVDDAGTAASVGTLPPFAEDPVLELGPGQIVGRKKVLPNGTEYYSYQGIPYAQPPVGELRFKPPVPLEKFADEPLQCGEERGICLASFYLPAGRTGTEDCLYLNVYTPNAPGDRGAPLKPVMVWIHGGGFYTGSGNSDFYGPESLLQNDVILVTLNYRLGPLGFLALPAVGVHGNQGLKDQQLALKWVHDNIGQFGGDPTNVTLFGESAGSASVSWHYLSAKSRQFFHKAICQSGSVFCPWGLQYQPEHKARRLAALLGYTGEDDAGVLETLQNASAEDLVANASKAFEEAEITTYLLSPFIPSIEDAASEDPIIPQRGEELLKQANTITIPLISGVTSAEGLVFYNTMLPKLPEIAGNLSRVLPLDLAVPYNQSNDVLEEVRQFYFQDQPIDETNYTKLLELVGDVAFNFPVYVASALQSRYQPEAPQYFYRFGYETELNQTRAHFNVPDGLSGTVHADELAYLFTGSEFKVQPEPDSAPAKARDLVSRLWSNFAKFGNPTPDDQIDTLGFQWTPVVPTGEESFRLPALDFSNEAVTMIENPFAERMQFWQSLYERYNSAFRSVQFGGASEFALLDLAKMVMRNIRHIDPAIQLAAQQGCAASRVMVKVAQGFIYGTKDRLPNGQPYYCFKGVPYAQPPIGRLRFASPVPIEKYSVTYLDCSSERSACVGRDVITREITGSEDGLFLNVYTPRIGKEVDPGTTGPLPVMVFLHGGGMTGGNADSGLYLPDYLVQEGVIVVTVNYRLGVLGFLCLPQAGIEGNAGLKDQRMALQWVQQNIRVFGGDPDNVTLFGASSGGTNVVMHCFADQSRRLFHKAIAQSGTIFADLVYQTEPEERARSLARLFGYEGTSDEGALNTLRDVPAARLYEAQFLVLSPRQREYESIFQFPFTAVIERPESVDAVLRRTPVEYLRERDYFTIPVLCGYNDRDGMLELIDMMKHLAVYNERPEKLICASFDVDYFSPEARALGEELKRHYLGEEPVARGNISHLVDLLTDRFLVGFYLLCQLWHQHQPKAPMYSYRFAYDGSLNKGKELLRFRELSGAFHIDEVYYLFSSALLRTEVAAGDPAYQMRRTMVQMWTNFAKHSDPTPPHDERLAVRWQPMEAVPDREGRTNYTLLSIGNGALQMDVMPELDRMQKYLELLRRCNGAIDQFPIPKAPEHRKD</sequence>
<dbReference type="VEuPathDB" id="VectorBase:AALB005386"/>
<dbReference type="PANTHER" id="PTHR43142:SF1">
    <property type="entry name" value="CARBOXYLIC ESTER HYDROLASE"/>
    <property type="match status" value="1"/>
</dbReference>
<keyword evidence="5" id="KW-0325">Glycoprotein</keyword>
<dbReference type="EnsemblMetazoa" id="AALB005386-RA">
    <property type="protein sequence ID" value="AALB005386-PA"/>
    <property type="gene ID" value="AALB005386"/>
</dbReference>
<dbReference type="InterPro" id="IPR002018">
    <property type="entry name" value="CarbesteraseB"/>
</dbReference>
<feature type="domain" description="Carboxylesterase type B" evidence="7">
    <location>
        <begin position="566"/>
        <end position="626"/>
    </location>
</feature>
<dbReference type="STRING" id="7167.A0A182FFU4"/>
<dbReference type="InterPro" id="IPR029058">
    <property type="entry name" value="AB_hydrolase_fold"/>
</dbReference>
<keyword evidence="3" id="KW-0378">Hydrolase</keyword>
<dbReference type="VEuPathDB" id="VectorBase:AALB20_031087"/>
<evidence type="ECO:0000256" key="5">
    <source>
        <dbReference type="ARBA" id="ARBA00023180"/>
    </source>
</evidence>
<dbReference type="VEuPathDB" id="VectorBase:AALB20_030945"/>
<keyword evidence="2" id="KW-0719">Serine esterase</keyword>
<protein>
    <recommendedName>
        <fullName evidence="6">carboxylesterase</fullName>
        <ecNumber evidence="6">3.1.1.1</ecNumber>
    </recommendedName>
</protein>
<dbReference type="InterPro" id="IPR019826">
    <property type="entry name" value="Carboxylesterase_B_AS"/>
</dbReference>
<dbReference type="InterPro" id="IPR019819">
    <property type="entry name" value="Carboxylesterase_B_CS"/>
</dbReference>
<reference evidence="8" key="2">
    <citation type="submission" date="2022-08" db="UniProtKB">
        <authorList>
            <consortium name="EnsemblMetazoa"/>
        </authorList>
    </citation>
    <scope>IDENTIFICATION</scope>
    <source>
        <strain evidence="8">STECLA/ALBI9_A</strain>
    </source>
</reference>
<evidence type="ECO:0000256" key="3">
    <source>
        <dbReference type="ARBA" id="ARBA00022801"/>
    </source>
</evidence>
<dbReference type="SUPFAM" id="SSF53474">
    <property type="entry name" value="alpha/beta-Hydrolases"/>
    <property type="match status" value="4"/>
</dbReference>
<reference evidence="8 9" key="1">
    <citation type="journal article" date="2017" name="G3 (Bethesda)">
        <title>The Physical Genome Mapping of Anopheles albimanus Corrected Scaffold Misassemblies and Identified Interarm Rearrangements in Genus Anopheles.</title>
        <authorList>
            <person name="Artemov G.N."/>
            <person name="Peery A.N."/>
            <person name="Jiang X."/>
            <person name="Tu Z."/>
            <person name="Stegniy V.N."/>
            <person name="Sharakhova M.V."/>
            <person name="Sharakhov I.V."/>
        </authorList>
    </citation>
    <scope>NUCLEOTIDE SEQUENCE [LARGE SCALE GENOMIC DNA]</scope>
    <source>
        <strain evidence="8 9">ALBI9_A</strain>
    </source>
</reference>
<dbReference type="PROSITE" id="PS00122">
    <property type="entry name" value="CARBOXYLESTERASE_B_1"/>
    <property type="match status" value="3"/>
</dbReference>
<dbReference type="ESTHER" id="anoal-a0a182ffu4.1">
    <property type="family name" value="Carb_B_Arthropoda"/>
</dbReference>
<dbReference type="Proteomes" id="UP000069272">
    <property type="component" value="Chromosome 3L"/>
</dbReference>
<feature type="domain" description="Carboxylesterase type B" evidence="7">
    <location>
        <begin position="1364"/>
        <end position="1871"/>
    </location>
</feature>
<evidence type="ECO:0000259" key="7">
    <source>
        <dbReference type="Pfam" id="PF00135"/>
    </source>
</evidence>
<dbReference type="VEuPathDB" id="VectorBase:AALB20_028234"/>
<dbReference type="PANTHER" id="PTHR43142">
    <property type="entry name" value="CARBOXYLIC ESTER HYDROLASE"/>
    <property type="match status" value="1"/>
</dbReference>
<evidence type="ECO:0000256" key="1">
    <source>
        <dbReference type="ARBA" id="ARBA00005964"/>
    </source>
</evidence>
<feature type="domain" description="Carboxylesterase type B" evidence="7">
    <location>
        <begin position="777"/>
        <end position="1308"/>
    </location>
</feature>
<keyword evidence="4" id="KW-1015">Disulfide bond</keyword>
<feature type="domain" description="Carboxylesterase type B" evidence="7">
    <location>
        <begin position="30"/>
        <end position="562"/>
    </location>
</feature>
<evidence type="ECO:0000256" key="2">
    <source>
        <dbReference type="ARBA" id="ARBA00022487"/>
    </source>
</evidence>
<organism evidence="8 9">
    <name type="scientific">Anopheles albimanus</name>
    <name type="common">New world malaria mosquito</name>
    <dbReference type="NCBI Taxonomy" id="7167"/>
    <lineage>
        <taxon>Eukaryota</taxon>
        <taxon>Metazoa</taxon>
        <taxon>Ecdysozoa</taxon>
        <taxon>Arthropoda</taxon>
        <taxon>Hexapoda</taxon>
        <taxon>Insecta</taxon>
        <taxon>Pterygota</taxon>
        <taxon>Neoptera</taxon>
        <taxon>Endopterygota</taxon>
        <taxon>Diptera</taxon>
        <taxon>Nematocera</taxon>
        <taxon>Culicoidea</taxon>
        <taxon>Culicidae</taxon>
        <taxon>Anophelinae</taxon>
        <taxon>Anopheles</taxon>
    </lineage>
</organism>
<dbReference type="ESTHER" id="anoal-a0a182ffu4.3">
    <property type="family name" value="Carb_B_Arthropoda"/>
</dbReference>
<name>A0A182FFU4_ANOAL</name>
<dbReference type="GO" id="GO:0106435">
    <property type="term" value="F:carboxylesterase activity"/>
    <property type="evidence" value="ECO:0007669"/>
    <property type="project" value="UniProtKB-EC"/>
</dbReference>
<dbReference type="PROSITE" id="PS00941">
    <property type="entry name" value="CARBOXYLESTERASE_B_2"/>
    <property type="match status" value="1"/>
</dbReference>
<dbReference type="Gene3D" id="3.40.50.1820">
    <property type="entry name" value="alpha/beta hydrolase"/>
    <property type="match status" value="4"/>
</dbReference>
<dbReference type="FunFam" id="3.40.50.1820:FF:000092">
    <property type="entry name" value="Carboxylic ester hydrolase"/>
    <property type="match status" value="3"/>
</dbReference>
<evidence type="ECO:0000256" key="4">
    <source>
        <dbReference type="ARBA" id="ARBA00023157"/>
    </source>
</evidence>
<dbReference type="Pfam" id="PF00135">
    <property type="entry name" value="COesterase"/>
    <property type="match status" value="4"/>
</dbReference>
<accession>A0A182FFU4</accession>
<dbReference type="EC" id="3.1.1.1" evidence="6"/>
<keyword evidence="9" id="KW-1185">Reference proteome</keyword>
<comment type="similarity">
    <text evidence="1">Belongs to the type-B carboxylesterase/lipase family.</text>
</comment>
<proteinExistence type="inferred from homology"/>
<dbReference type="ESTHER" id="anoal-a0a182ffu4.4">
    <property type="family name" value="Carb_B_Arthropoda"/>
</dbReference>